<gene>
    <name evidence="1" type="ORF">GXN76_06060</name>
</gene>
<name>A0A7D3Y938_9BACL</name>
<proteinExistence type="predicted"/>
<dbReference type="Proteomes" id="UP000503088">
    <property type="component" value="Chromosome"/>
</dbReference>
<dbReference type="RefSeq" id="WP_173221434.1">
    <property type="nucleotide sequence ID" value="NZ_CP048104.1"/>
</dbReference>
<accession>A0A7D3Y938</accession>
<reference evidence="1 2" key="1">
    <citation type="submission" date="2020-01" db="EMBL/GenBank/DDBJ databases">
        <authorList>
            <person name="Gulvik C.A."/>
            <person name="Batra D.G."/>
        </authorList>
    </citation>
    <scope>NUCLEOTIDE SEQUENCE [LARGE SCALE GENOMIC DNA]</scope>
    <source>
        <strain evidence="1 2">W9323</strain>
    </source>
</reference>
<organism evidence="1 2">
    <name type="scientific">Kroppenstedtia pulmonis</name>
    <dbReference type="NCBI Taxonomy" id="1380685"/>
    <lineage>
        <taxon>Bacteria</taxon>
        <taxon>Bacillati</taxon>
        <taxon>Bacillota</taxon>
        <taxon>Bacilli</taxon>
        <taxon>Bacillales</taxon>
        <taxon>Thermoactinomycetaceae</taxon>
        <taxon>Kroppenstedtia</taxon>
    </lineage>
</organism>
<dbReference type="KEGG" id="kpul:GXN76_06060"/>
<keyword evidence="2" id="KW-1185">Reference proteome</keyword>
<evidence type="ECO:0000313" key="1">
    <source>
        <dbReference type="EMBL" id="QKG84081.1"/>
    </source>
</evidence>
<dbReference type="EMBL" id="CP048104">
    <property type="protein sequence ID" value="QKG84081.1"/>
    <property type="molecule type" value="Genomic_DNA"/>
</dbReference>
<dbReference type="AlphaFoldDB" id="A0A7D3Y938"/>
<protein>
    <submittedName>
        <fullName evidence="1">Uncharacterized protein</fullName>
    </submittedName>
</protein>
<sequence>MPESYPLRQVFATTDTKVIHIRFERALLVVDAPGPYNLKTWSVEVYGMDVDSTNYMDDCYYYNRKRVTLRMETDGGKLLDGETSIQSLVVGPHSRITFSGIGVLNGFKVL</sequence>
<evidence type="ECO:0000313" key="2">
    <source>
        <dbReference type="Proteomes" id="UP000503088"/>
    </source>
</evidence>